<dbReference type="AlphaFoldDB" id="A0A1W6K405"/>
<dbReference type="Proteomes" id="UP000193100">
    <property type="component" value="Chromosome"/>
</dbReference>
<dbReference type="InterPro" id="IPR052894">
    <property type="entry name" value="AsmA-related"/>
</dbReference>
<dbReference type="RefSeq" id="WP_227517825.1">
    <property type="nucleotide sequence ID" value="NZ_CP020931.1"/>
</dbReference>
<sequence>MPANRKRRLSARNISIVVLVLVVIYAIAGFALLPWWLERTLPERLEQHMGWQAEIEEVQVNPFAMSVEAVGLEARDAEGEPVVAFDSLYANLGVWRLLTGIVALQDIELEDPYVRLDLLEDYSVNFARDWQAHNPGGEQPAPEEADSGEPHRIYFDRIRVSGGELLFRDFSQQGQEEFRVTPLDLALNDLATWPREDADSNYYLLAAVGSQTIEWEGSLSIAPLYSKGFLKLGDVSHETLQHFLKPYLPYQLRNGSVTLSSQYELRSAGELYLTTSEGQLTIDDVDLGVEADADDGLLSANRLSVGNIRFGLNEQELSTGTVNIDGVSLSLLRDANGQLNLLAPLQNSADESGGDDTGTGASFRWTVAGVELANSAVSWRDEQPQLPAELALEDLSISIDEISHRLEEPVNYNASGALNGGGKLSINGQATLAPFTLEAGLSGSGIALSQFGAYINQAANLDVRDGLLSVDGNLDLDQQQDPLTGTFSGTGEVASLDMRLGDSDQPLIRWQSVRLEPLEYNVAPARLQIGTITLVGPAVNVVRDSNGTHNVERIVRSSPSDESAPAGETTSSDGEPGFIFRIGQLMLEEGAISYTDRTLDPTFATRFDQLRGSVTGLSNVAPQQGQISIQGRVGDVATMTLDGSVGALGTDDTSDLKLTMENVSLPMLSPYFGRYLGYSVDSGKLKLDLDYEFSGSRLDAANSVILDRLELGGPVPSDEAVSAPVKLGLALLRDRQGVIDINLPISGDLESPDFSIGQVVMRTFVNLVAKAATSPFSMLGSIADFAGLSGEELGNVRFEAGRTELADGEGVKLEALGKALNERPGLALNVRGAVAPEADGDALRRQKLFEQLDIADGASASTRIARLEQAYADSDYVASVEAFRNDVAGGNAEPGEQEWEQALVKRLIADVELPPEALGNLATSRGVWLREQMLQEHGASENQVYLLDPVRDATADEAGTVTVSFELDVR</sequence>
<dbReference type="GO" id="GO:0090313">
    <property type="term" value="P:regulation of protein targeting to membrane"/>
    <property type="evidence" value="ECO:0007669"/>
    <property type="project" value="TreeGrafter"/>
</dbReference>
<dbReference type="Pfam" id="PF05359">
    <property type="entry name" value="DUF748"/>
    <property type="match status" value="2"/>
</dbReference>
<evidence type="ECO:0000256" key="1">
    <source>
        <dbReference type="SAM" id="MobiDB-lite"/>
    </source>
</evidence>
<protein>
    <recommendedName>
        <fullName evidence="5">AsmA family protein</fullName>
    </recommendedName>
</protein>
<keyword evidence="2" id="KW-1133">Transmembrane helix</keyword>
<organism evidence="3 4">
    <name type="scientific">Marinobacter salarius</name>
    <dbReference type="NCBI Taxonomy" id="1420917"/>
    <lineage>
        <taxon>Bacteria</taxon>
        <taxon>Pseudomonadati</taxon>
        <taxon>Pseudomonadota</taxon>
        <taxon>Gammaproteobacteria</taxon>
        <taxon>Pseudomonadales</taxon>
        <taxon>Marinobacteraceae</taxon>
        <taxon>Marinobacter</taxon>
    </lineage>
</organism>
<gene>
    <name evidence="3" type="ORF">MARSALSMR5_00052</name>
</gene>
<dbReference type="PANTHER" id="PTHR30441">
    <property type="entry name" value="DUF748 DOMAIN-CONTAINING PROTEIN"/>
    <property type="match status" value="1"/>
</dbReference>
<evidence type="ECO:0000313" key="3">
    <source>
        <dbReference type="EMBL" id="ARM82158.1"/>
    </source>
</evidence>
<dbReference type="GO" id="GO:0005886">
    <property type="term" value="C:plasma membrane"/>
    <property type="evidence" value="ECO:0007669"/>
    <property type="project" value="TreeGrafter"/>
</dbReference>
<dbReference type="GeneID" id="77254073"/>
<dbReference type="EMBL" id="CP020931">
    <property type="protein sequence ID" value="ARM82158.1"/>
    <property type="molecule type" value="Genomic_DNA"/>
</dbReference>
<name>A0A1W6K405_9GAMM</name>
<evidence type="ECO:0000256" key="2">
    <source>
        <dbReference type="SAM" id="Phobius"/>
    </source>
</evidence>
<reference evidence="3 4" key="1">
    <citation type="submission" date="2017-04" db="EMBL/GenBank/DDBJ databases">
        <title>Genome Sequence of Marinobacter salarius strain SMR5 Isolated from a culture of the Diatom Skeletonema marinoi.</title>
        <authorList>
            <person name="Topel M."/>
            <person name="Pinder M.I.M."/>
            <person name="Johansson O.N."/>
            <person name="Kourtchenko O."/>
            <person name="Godhe A."/>
            <person name="Clarke A.K."/>
        </authorList>
    </citation>
    <scope>NUCLEOTIDE SEQUENCE [LARGE SCALE GENOMIC DNA]</scope>
    <source>
        <strain evidence="3 4">SMR5</strain>
    </source>
</reference>
<dbReference type="InterPro" id="IPR008023">
    <property type="entry name" value="DUF748"/>
</dbReference>
<proteinExistence type="predicted"/>
<evidence type="ECO:0000313" key="4">
    <source>
        <dbReference type="Proteomes" id="UP000193100"/>
    </source>
</evidence>
<dbReference type="PANTHER" id="PTHR30441:SF8">
    <property type="entry name" value="DUF748 DOMAIN-CONTAINING PROTEIN"/>
    <property type="match status" value="1"/>
</dbReference>
<keyword evidence="2" id="KW-0812">Transmembrane</keyword>
<evidence type="ECO:0008006" key="5">
    <source>
        <dbReference type="Google" id="ProtNLM"/>
    </source>
</evidence>
<feature type="transmembrane region" description="Helical" evidence="2">
    <location>
        <begin position="14"/>
        <end position="37"/>
    </location>
</feature>
<keyword evidence="2" id="KW-0472">Membrane</keyword>
<accession>A0A1W6K405</accession>
<feature type="region of interest" description="Disordered" evidence="1">
    <location>
        <begin position="555"/>
        <end position="577"/>
    </location>
</feature>